<evidence type="ECO:0000256" key="5">
    <source>
        <dbReference type="ARBA" id="ARBA00023136"/>
    </source>
</evidence>
<comment type="subcellular location">
    <subcellularLocation>
        <location evidence="1">Membrane</location>
        <topology evidence="1">Multi-pass membrane protein</topology>
    </subcellularLocation>
</comment>
<evidence type="ECO:0000256" key="3">
    <source>
        <dbReference type="ARBA" id="ARBA00022692"/>
    </source>
</evidence>
<proteinExistence type="inferred from homology"/>
<keyword evidence="3 6" id="KW-0812">Transmembrane</keyword>
<dbReference type="EMBL" id="CAACVR010000005">
    <property type="protein sequence ID" value="VEU20616.1"/>
    <property type="molecule type" value="Genomic_DNA"/>
</dbReference>
<dbReference type="STRING" id="13370.A0A448YI93"/>
<name>A0A448YI93_BRENA</name>
<gene>
    <name evidence="7" type="ORF">BRENAR_LOCUS1351</name>
</gene>
<keyword evidence="8" id="KW-1185">Reference proteome</keyword>
<dbReference type="PANTHER" id="PTHR11266">
    <property type="entry name" value="PEROXISOMAL MEMBRANE PROTEIN 2, PXMP2 MPV17"/>
    <property type="match status" value="1"/>
</dbReference>
<dbReference type="InterPro" id="IPR007248">
    <property type="entry name" value="Mpv17_PMP22"/>
</dbReference>
<feature type="transmembrane region" description="Helical" evidence="6">
    <location>
        <begin position="170"/>
        <end position="188"/>
    </location>
</feature>
<feature type="transmembrane region" description="Helical" evidence="6">
    <location>
        <begin position="137"/>
        <end position="158"/>
    </location>
</feature>
<keyword evidence="5 6" id="KW-0472">Membrane</keyword>
<evidence type="ECO:0000256" key="2">
    <source>
        <dbReference type="ARBA" id="ARBA00006824"/>
    </source>
</evidence>
<evidence type="ECO:0000256" key="1">
    <source>
        <dbReference type="ARBA" id="ARBA00004141"/>
    </source>
</evidence>
<dbReference type="GO" id="GO:0005739">
    <property type="term" value="C:mitochondrion"/>
    <property type="evidence" value="ECO:0007669"/>
    <property type="project" value="TreeGrafter"/>
</dbReference>
<dbReference type="Proteomes" id="UP000290900">
    <property type="component" value="Unassembled WGS sequence"/>
</dbReference>
<evidence type="ECO:0000256" key="4">
    <source>
        <dbReference type="ARBA" id="ARBA00022989"/>
    </source>
</evidence>
<feature type="transmembrane region" description="Helical" evidence="6">
    <location>
        <begin position="97"/>
        <end position="117"/>
    </location>
</feature>
<comment type="similarity">
    <text evidence="2 6">Belongs to the peroxisomal membrane protein PXMP2/4 family.</text>
</comment>
<organism evidence="7 8">
    <name type="scientific">Brettanomyces naardenensis</name>
    <name type="common">Yeast</name>
    <dbReference type="NCBI Taxonomy" id="13370"/>
    <lineage>
        <taxon>Eukaryota</taxon>
        <taxon>Fungi</taxon>
        <taxon>Dikarya</taxon>
        <taxon>Ascomycota</taxon>
        <taxon>Saccharomycotina</taxon>
        <taxon>Pichiomycetes</taxon>
        <taxon>Pichiales</taxon>
        <taxon>Pichiaceae</taxon>
        <taxon>Brettanomyces</taxon>
    </lineage>
</organism>
<evidence type="ECO:0000313" key="8">
    <source>
        <dbReference type="Proteomes" id="UP000290900"/>
    </source>
</evidence>
<dbReference type="PANTHER" id="PTHR11266:SF50">
    <property type="entry name" value="VACUOLAR MEMBRANE PROTEIN YOR292C"/>
    <property type="match status" value="1"/>
</dbReference>
<accession>A0A448YI93</accession>
<dbReference type="InParanoid" id="A0A448YI93"/>
<sequence>MAQSISAYFAYGQIIGIDGAQSSRRSSVSSTYSSEVNNYVNSIDRSGSPENAFVDYGQSPSTTFDIESNAELGDKNTDSIALRRQVEESTKFVFRRFFAFMLWGFIMAFIQVAWYLFLNSMYTDDPTFVGVLERDLTDQLCFSPISLACFFTYGTIVIESGTMDDAKSKLYRIYISTLACNFCLWFPVQFINFLIIPKRFQVPFSSTIGVMWNCFLSFRNASAGK</sequence>
<dbReference type="AlphaFoldDB" id="A0A448YI93"/>
<evidence type="ECO:0000313" key="7">
    <source>
        <dbReference type="EMBL" id="VEU20616.1"/>
    </source>
</evidence>
<dbReference type="GO" id="GO:0016020">
    <property type="term" value="C:membrane"/>
    <property type="evidence" value="ECO:0007669"/>
    <property type="project" value="UniProtKB-SubCell"/>
</dbReference>
<dbReference type="Pfam" id="PF04117">
    <property type="entry name" value="Mpv17_PMP22"/>
    <property type="match status" value="1"/>
</dbReference>
<reference evidence="7 8" key="1">
    <citation type="submission" date="2018-12" db="EMBL/GenBank/DDBJ databases">
        <authorList>
            <person name="Tiukova I."/>
            <person name="Dainat J."/>
        </authorList>
    </citation>
    <scope>NUCLEOTIDE SEQUENCE [LARGE SCALE GENOMIC DNA]</scope>
</reference>
<dbReference type="OrthoDB" id="10267969at2759"/>
<dbReference type="FunCoup" id="A0A448YI93">
    <property type="interactions" value="15"/>
</dbReference>
<evidence type="ECO:0000256" key="6">
    <source>
        <dbReference type="RuleBase" id="RU363053"/>
    </source>
</evidence>
<protein>
    <submittedName>
        <fullName evidence="7">DEKNAAC101395</fullName>
    </submittedName>
</protein>
<keyword evidence="4 6" id="KW-1133">Transmembrane helix</keyword>